<dbReference type="InterPro" id="IPR013216">
    <property type="entry name" value="Methyltransf_11"/>
</dbReference>
<dbReference type="SUPFAM" id="SSF53335">
    <property type="entry name" value="S-adenosyl-L-methionine-dependent methyltransferases"/>
    <property type="match status" value="1"/>
</dbReference>
<dbReference type="GO" id="GO:0008757">
    <property type="term" value="F:S-adenosylmethionine-dependent methyltransferase activity"/>
    <property type="evidence" value="ECO:0007669"/>
    <property type="project" value="InterPro"/>
</dbReference>
<evidence type="ECO:0000313" key="2">
    <source>
        <dbReference type="EMBL" id="MBK1646986.1"/>
    </source>
</evidence>
<dbReference type="CDD" id="cd02440">
    <property type="entry name" value="AdoMet_MTases"/>
    <property type="match status" value="1"/>
</dbReference>
<proteinExistence type="predicted"/>
<evidence type="ECO:0000313" key="3">
    <source>
        <dbReference type="Proteomes" id="UP001138802"/>
    </source>
</evidence>
<keyword evidence="3" id="KW-1185">Reference proteome</keyword>
<dbReference type="Proteomes" id="UP001138802">
    <property type="component" value="Unassembled WGS sequence"/>
</dbReference>
<dbReference type="Pfam" id="PF08241">
    <property type="entry name" value="Methyltransf_11"/>
    <property type="match status" value="1"/>
</dbReference>
<evidence type="ECO:0000259" key="1">
    <source>
        <dbReference type="Pfam" id="PF08241"/>
    </source>
</evidence>
<dbReference type="Gene3D" id="3.40.50.150">
    <property type="entry name" value="Vaccinia Virus protein VP39"/>
    <property type="match status" value="1"/>
</dbReference>
<sequence length="245" mass="28155">MLEKLEMFNDRNQEFQLLEDYLKNRTHGQEPLSILEAGCGRAWPLKLSGISYRLTGVDIDEKALNARKIIVKDLDDSIIGDLRTLDIQDRKYDVVYSSYVLEHITHAERALENMTRWLKPGGLLILRIPDRDSVYGFITRITPFWVHVFYKKYVKKIKHAGEEGFGPYPTVHDHIISRNGIHEFCKRNGLVIKEEYGKASYLNGKGIVPILSRAFAIAVSAMSLGKLRWEHNNLTYIIVKPESAP</sequence>
<dbReference type="EMBL" id="NRSD01000073">
    <property type="protein sequence ID" value="MBK1646986.1"/>
    <property type="molecule type" value="Genomic_DNA"/>
</dbReference>
<dbReference type="InterPro" id="IPR029063">
    <property type="entry name" value="SAM-dependent_MTases_sf"/>
</dbReference>
<dbReference type="RefSeq" id="WP_200389829.1">
    <property type="nucleotide sequence ID" value="NZ_NRSD01000073.1"/>
</dbReference>
<comment type="caution">
    <text evidence="2">The sequence shown here is derived from an EMBL/GenBank/DDBJ whole genome shotgun (WGS) entry which is preliminary data.</text>
</comment>
<dbReference type="PANTHER" id="PTHR43591">
    <property type="entry name" value="METHYLTRANSFERASE"/>
    <property type="match status" value="1"/>
</dbReference>
<feature type="domain" description="Methyltransferase type 11" evidence="1">
    <location>
        <begin position="35"/>
        <end position="126"/>
    </location>
</feature>
<reference evidence="2 3" key="1">
    <citation type="journal article" date="2020" name="Microorganisms">
        <title>Osmotic Adaptation and Compatible Solute Biosynthesis of Phototrophic Bacteria as Revealed from Genome Analyses.</title>
        <authorList>
            <person name="Imhoff J.F."/>
            <person name="Rahn T."/>
            <person name="Kunzel S."/>
            <person name="Keller A."/>
            <person name="Neulinger S.C."/>
        </authorList>
    </citation>
    <scope>NUCLEOTIDE SEQUENCE [LARGE SCALE GENOMIC DNA]</scope>
    <source>
        <strain evidence="2 3">DSM 21303</strain>
    </source>
</reference>
<protein>
    <recommendedName>
        <fullName evidence="1">Methyltransferase type 11 domain-containing protein</fullName>
    </recommendedName>
</protein>
<dbReference type="AlphaFoldDB" id="A0A9X1BBY9"/>
<dbReference type="PANTHER" id="PTHR43591:SF110">
    <property type="entry name" value="RHODANESE DOMAIN-CONTAINING PROTEIN"/>
    <property type="match status" value="1"/>
</dbReference>
<gene>
    <name evidence="2" type="ORF">CKO25_20705</name>
</gene>
<organism evidence="2 3">
    <name type="scientific">Thiocapsa imhoffii</name>
    <dbReference type="NCBI Taxonomy" id="382777"/>
    <lineage>
        <taxon>Bacteria</taxon>
        <taxon>Pseudomonadati</taxon>
        <taxon>Pseudomonadota</taxon>
        <taxon>Gammaproteobacteria</taxon>
        <taxon>Chromatiales</taxon>
        <taxon>Chromatiaceae</taxon>
        <taxon>Thiocapsa</taxon>
    </lineage>
</organism>
<name>A0A9X1BBY9_9GAMM</name>
<accession>A0A9X1BBY9</accession>